<proteinExistence type="inferred from homology"/>
<dbReference type="GO" id="GO:0008360">
    <property type="term" value="P:regulation of cell shape"/>
    <property type="evidence" value="ECO:0007669"/>
    <property type="project" value="UniProtKB-KW"/>
</dbReference>
<dbReference type="InterPro" id="IPR017225">
    <property type="entry name" value="Cell_shape_determin_MreD_prd"/>
</dbReference>
<keyword evidence="7 8" id="KW-0472">Membrane</keyword>
<evidence type="ECO:0000256" key="7">
    <source>
        <dbReference type="ARBA" id="ARBA00023136"/>
    </source>
</evidence>
<name>A0A3E3IHB2_9FIRM</name>
<comment type="caution">
    <text evidence="10">The sequence shown here is derived from an EMBL/GenBank/DDBJ whole genome shotgun (WGS) entry which is preliminary data.</text>
</comment>
<evidence type="ECO:0000256" key="4">
    <source>
        <dbReference type="ARBA" id="ARBA00022692"/>
    </source>
</evidence>
<keyword evidence="3" id="KW-1003">Cell membrane</keyword>
<evidence type="ECO:0000313" key="9">
    <source>
        <dbReference type="EMBL" id="RGE57881.1"/>
    </source>
</evidence>
<evidence type="ECO:0000313" key="11">
    <source>
        <dbReference type="Proteomes" id="UP000260812"/>
    </source>
</evidence>
<evidence type="ECO:0000313" key="10">
    <source>
        <dbReference type="EMBL" id="RGE66460.1"/>
    </source>
</evidence>
<keyword evidence="11" id="KW-1185">Reference proteome</keyword>
<dbReference type="Pfam" id="PF04093">
    <property type="entry name" value="MreD"/>
    <property type="match status" value="1"/>
</dbReference>
<dbReference type="Proteomes" id="UP000261166">
    <property type="component" value="Unassembled WGS sequence"/>
</dbReference>
<dbReference type="AlphaFoldDB" id="A0A3E3IHB2"/>
<gene>
    <name evidence="10" type="primary">mreD</name>
    <name evidence="10" type="ORF">DWY69_24170</name>
    <name evidence="9" type="ORF">DXC51_17875</name>
</gene>
<dbReference type="GeneID" id="97988688"/>
<reference evidence="10 12" key="1">
    <citation type="submission" date="2018-08" db="EMBL/GenBank/DDBJ databases">
        <title>A genome reference for cultivated species of the human gut microbiota.</title>
        <authorList>
            <person name="Zou Y."/>
            <person name="Xue W."/>
            <person name="Luo G."/>
        </authorList>
    </citation>
    <scope>NUCLEOTIDE SEQUENCE [LARGE SCALE GENOMIC DNA]</scope>
    <source>
        <strain evidence="10 12">AF26-4BH</strain>
        <strain evidence="9">TF05-5AC</strain>
    </source>
</reference>
<dbReference type="Proteomes" id="UP000260812">
    <property type="component" value="Unassembled WGS sequence"/>
</dbReference>
<organism evidence="10 12">
    <name type="scientific">Eisenbergiella massiliensis</name>
    <dbReference type="NCBI Taxonomy" id="1720294"/>
    <lineage>
        <taxon>Bacteria</taxon>
        <taxon>Bacillati</taxon>
        <taxon>Bacillota</taxon>
        <taxon>Clostridia</taxon>
        <taxon>Lachnospirales</taxon>
        <taxon>Lachnospiraceae</taxon>
        <taxon>Eisenbergiella</taxon>
    </lineage>
</organism>
<sequence length="169" mass="19111">MKRNIISVFLILFCFILQSSVLPAVAFSGIKPNLLIILVAAYGFMNGEKNGMLIGFFCGLLADIFSGNVIGLYALLYMLTGYVNGTFQRMFYPEDIKLPLILILVSDIGYNFVCYCLLFLLRGRLELGYYFLHVILPEAVYTIVIAFAVYPLLLLIHKRLEAAEKRSME</sequence>
<evidence type="ECO:0000256" key="6">
    <source>
        <dbReference type="ARBA" id="ARBA00022989"/>
    </source>
</evidence>
<keyword evidence="4 8" id="KW-0812">Transmembrane</keyword>
<evidence type="ECO:0000256" key="1">
    <source>
        <dbReference type="ARBA" id="ARBA00004651"/>
    </source>
</evidence>
<dbReference type="PIRSF" id="PIRSF037497">
    <property type="entry name" value="MreD_Clostridium/Treponema_prd"/>
    <property type="match status" value="1"/>
</dbReference>
<dbReference type="RefSeq" id="WP_021633895.1">
    <property type="nucleotide sequence ID" value="NZ_CANNOQ010000059.1"/>
</dbReference>
<accession>A0A3E3IHB2</accession>
<comment type="similarity">
    <text evidence="2">Belongs to the MreD family.</text>
</comment>
<dbReference type="OrthoDB" id="9796616at2"/>
<dbReference type="EMBL" id="QVLV01000013">
    <property type="protein sequence ID" value="RGE57881.1"/>
    <property type="molecule type" value="Genomic_DNA"/>
</dbReference>
<evidence type="ECO:0000256" key="5">
    <source>
        <dbReference type="ARBA" id="ARBA00022960"/>
    </source>
</evidence>
<keyword evidence="5" id="KW-0133">Cell shape</keyword>
<dbReference type="GO" id="GO:0005886">
    <property type="term" value="C:plasma membrane"/>
    <property type="evidence" value="ECO:0007669"/>
    <property type="project" value="UniProtKB-SubCell"/>
</dbReference>
<evidence type="ECO:0000256" key="3">
    <source>
        <dbReference type="ARBA" id="ARBA00022475"/>
    </source>
</evidence>
<feature type="transmembrane region" description="Helical" evidence="8">
    <location>
        <begin position="100"/>
        <end position="121"/>
    </location>
</feature>
<evidence type="ECO:0000313" key="12">
    <source>
        <dbReference type="Proteomes" id="UP000261166"/>
    </source>
</evidence>
<dbReference type="EMBL" id="QVLU01000029">
    <property type="protein sequence ID" value="RGE66460.1"/>
    <property type="molecule type" value="Genomic_DNA"/>
</dbReference>
<keyword evidence="6 8" id="KW-1133">Transmembrane helix</keyword>
<evidence type="ECO:0000256" key="8">
    <source>
        <dbReference type="SAM" id="Phobius"/>
    </source>
</evidence>
<dbReference type="NCBIfam" id="TIGR03426">
    <property type="entry name" value="shape_MreD"/>
    <property type="match status" value="1"/>
</dbReference>
<dbReference type="InterPro" id="IPR007227">
    <property type="entry name" value="Cell_shape_determining_MreD"/>
</dbReference>
<feature type="transmembrane region" description="Helical" evidence="8">
    <location>
        <begin position="52"/>
        <end position="79"/>
    </location>
</feature>
<feature type="transmembrane region" description="Helical" evidence="8">
    <location>
        <begin position="127"/>
        <end position="156"/>
    </location>
</feature>
<protein>
    <submittedName>
        <fullName evidence="10">Rod shape-determining protein MreD</fullName>
    </submittedName>
</protein>
<comment type="subcellular location">
    <subcellularLocation>
        <location evidence="1">Cell membrane</location>
        <topology evidence="1">Multi-pass membrane protein</topology>
    </subcellularLocation>
</comment>
<evidence type="ECO:0000256" key="2">
    <source>
        <dbReference type="ARBA" id="ARBA00007776"/>
    </source>
</evidence>